<dbReference type="PANTHER" id="PTHR32419:SF6">
    <property type="entry name" value="GLUTATHIONE S-TRANSFERASE OMEGA-LIKE 1-RELATED"/>
    <property type="match status" value="1"/>
</dbReference>
<dbReference type="GO" id="GO:0004364">
    <property type="term" value="F:glutathione transferase activity"/>
    <property type="evidence" value="ECO:0007669"/>
    <property type="project" value="InterPro"/>
</dbReference>
<evidence type="ECO:0000313" key="4">
    <source>
        <dbReference type="Proteomes" id="UP000663831"/>
    </source>
</evidence>
<feature type="region of interest" description="Disordered" evidence="1">
    <location>
        <begin position="521"/>
        <end position="553"/>
    </location>
</feature>
<dbReference type="CDD" id="cd12148">
    <property type="entry name" value="fungal_TF_MHR"/>
    <property type="match status" value="1"/>
</dbReference>
<dbReference type="InterPro" id="IPR047047">
    <property type="entry name" value="GST_Omega-like_C"/>
</dbReference>
<comment type="caution">
    <text evidence="3">The sequence shown here is derived from an EMBL/GenBank/DDBJ whole genome shotgun (WGS) entry which is preliminary data.</text>
</comment>
<dbReference type="InterPro" id="IPR016639">
    <property type="entry name" value="GST_Omega/GSH"/>
</dbReference>
<dbReference type="Proteomes" id="UP000663831">
    <property type="component" value="Unassembled WGS sequence"/>
</dbReference>
<evidence type="ECO:0000313" key="3">
    <source>
        <dbReference type="EMBL" id="CAE6532465.1"/>
    </source>
</evidence>
<dbReference type="SUPFAM" id="SSF47616">
    <property type="entry name" value="GST C-terminal domain-like"/>
    <property type="match status" value="1"/>
</dbReference>
<dbReference type="Gene3D" id="1.20.1050.10">
    <property type="match status" value="1"/>
</dbReference>
<sequence>MLLFRRLPRTRINPNLHRLTFFARAMSQDKSEAQKDITKWASTDGHFRRQVSSFRDAIEKGGKFEPEKGRYHIFVSYACPWAHRVLITRKLLKLDDVIGLSVVSPRMGALGWPFAAADEFPGADHDPVQNSNHVRDLYFKADSEYSGRFTVPIVWDKKTSTIVNNESSEIIRFLNSAFRDLAEPTDIDIYPELLRKEIDDFHSWVYDTVNNGVYKCGFATTQEAYESAVGPLFQSLGRLEKMIEGKEYYIGDRLTEADIRLYTTIVRFDPVYHGHFKCNLGSIRHNYPNINRWMKNLYWNVPAFKETTNFEHPFCARCIQQGTTDKCRYDPVKKSKLTILKEENALLKERLAQLERAKSSPEPTPPALEGDIKDPPSSAFSQVSLEDDDYEQGYEQDEEANGDARGDPINIESGPYPVQPQQHPAHAVRPEYFPMEPTQIPRLDHYSRPPAEGFEHVQATHHLQGVVEQHQHFQAPYQPVYQGPQYSQASTSHTFHPTEFAQAGSHIHSTSYAPQVQTGHLPEVHTWPPTPTDPVPPSATTSGFTPSPQSNRWRPSLYTSPEITHSSPSGPYTPTNYPQGAMFRDDGRYVGGAMPSFNAYQGAPIQAPQARRRPVPSPPVLGHDMLDRYFQEWRKAQPQSQAYIENQYAQIPTDNWALVGNWWEKDDLPVDVRNYLIELFLPYRKQVGLEIWIPGFLASLHLPPERRPHPGFMWMIYSFAAYFSVEPELSARLPAFLKRARQVLEESFANGDRLFDYIRGQTLYASLKYMSGKTNEGAMAVASACHAAIVCGLHKITSAEVAQQTQYRERSRYRIKQIEFQLEPATSPREHGERITAFWQLLLVDYSAAATTGSLAMFREDGDERSRVETVFPRPLEEQGQASQAPYATLGDIFTSKTIPSPPDTVLTMQVKATTLLERAVRLATKWGRGEHISTTDPSKYHVEYYNVLQAIQHFKAYLPGLRPQEGNPAESQLFLTSNGLVFERLFPYFMIWNADIQLHSMFDHEEAHQMALTSAREIRYLTSLLTDTEVEQLGVLLGHCFAAASSVLSYQLRLCQESGNEAGALCFSQELNVILHAQEVLTANHLLASKYFGSASLEQCIDY</sequence>
<feature type="domain" description="GST C-terminal" evidence="2">
    <location>
        <begin position="180"/>
        <end position="314"/>
    </location>
</feature>
<proteinExistence type="predicted"/>
<dbReference type="PANTHER" id="PTHR32419">
    <property type="entry name" value="GLUTATHIONYL-HYDROQUINONE REDUCTASE"/>
    <property type="match status" value="1"/>
</dbReference>
<dbReference type="Pfam" id="PF13410">
    <property type="entry name" value="GST_C_2"/>
    <property type="match status" value="1"/>
</dbReference>
<feature type="region of interest" description="Disordered" evidence="1">
    <location>
        <begin position="355"/>
        <end position="422"/>
    </location>
</feature>
<name>A0A8H3DML0_9AGAM</name>
<dbReference type="Pfam" id="PF13409">
    <property type="entry name" value="GST_N_2"/>
    <property type="match status" value="1"/>
</dbReference>
<organism evidence="3 4">
    <name type="scientific">Rhizoctonia solani</name>
    <dbReference type="NCBI Taxonomy" id="456999"/>
    <lineage>
        <taxon>Eukaryota</taxon>
        <taxon>Fungi</taxon>
        <taxon>Dikarya</taxon>
        <taxon>Basidiomycota</taxon>
        <taxon>Agaricomycotina</taxon>
        <taxon>Agaricomycetes</taxon>
        <taxon>Cantharellales</taxon>
        <taxon>Ceratobasidiaceae</taxon>
        <taxon>Rhizoctonia</taxon>
    </lineage>
</organism>
<feature type="compositionally biased region" description="Pro residues" evidence="1">
    <location>
        <begin position="528"/>
        <end position="537"/>
    </location>
</feature>
<dbReference type="SUPFAM" id="SSF52833">
    <property type="entry name" value="Thioredoxin-like"/>
    <property type="match status" value="1"/>
</dbReference>
<gene>
    <name evidence="3" type="ORF">RDB_LOCUS159456</name>
</gene>
<reference evidence="3" key="1">
    <citation type="submission" date="2021-01" db="EMBL/GenBank/DDBJ databases">
        <authorList>
            <person name="Kaushik A."/>
        </authorList>
    </citation>
    <scope>NUCLEOTIDE SEQUENCE</scope>
    <source>
        <strain evidence="3">AG3-1AP</strain>
    </source>
</reference>
<accession>A0A8H3DML0</accession>
<dbReference type="EMBL" id="CAJMWV010007889">
    <property type="protein sequence ID" value="CAE6532465.1"/>
    <property type="molecule type" value="Genomic_DNA"/>
</dbReference>
<dbReference type="InterPro" id="IPR010987">
    <property type="entry name" value="Glutathione-S-Trfase_C-like"/>
</dbReference>
<dbReference type="CDD" id="cd03190">
    <property type="entry name" value="GST_C_Omega_like"/>
    <property type="match status" value="1"/>
</dbReference>
<evidence type="ECO:0000256" key="1">
    <source>
        <dbReference type="SAM" id="MobiDB-lite"/>
    </source>
</evidence>
<dbReference type="PROSITE" id="PS50405">
    <property type="entry name" value="GST_CTER"/>
    <property type="match status" value="1"/>
</dbReference>
<feature type="compositionally biased region" description="Acidic residues" evidence="1">
    <location>
        <begin position="385"/>
        <end position="401"/>
    </location>
</feature>
<dbReference type="GO" id="GO:0005737">
    <property type="term" value="C:cytoplasm"/>
    <property type="evidence" value="ECO:0007669"/>
    <property type="project" value="TreeGrafter"/>
</dbReference>
<dbReference type="AlphaFoldDB" id="A0A8H3DML0"/>
<dbReference type="InterPro" id="IPR036249">
    <property type="entry name" value="Thioredoxin-like_sf"/>
</dbReference>
<dbReference type="InterPro" id="IPR036282">
    <property type="entry name" value="Glutathione-S-Trfase_C_sf"/>
</dbReference>
<protein>
    <recommendedName>
        <fullName evidence="2">GST C-terminal domain-containing protein</fullName>
    </recommendedName>
</protein>
<feature type="compositionally biased region" description="Polar residues" evidence="1">
    <location>
        <begin position="542"/>
        <end position="553"/>
    </location>
</feature>
<evidence type="ECO:0000259" key="2">
    <source>
        <dbReference type="PROSITE" id="PS50405"/>
    </source>
</evidence>
<dbReference type="InterPro" id="IPR004045">
    <property type="entry name" value="Glutathione_S-Trfase_N"/>
</dbReference>
<dbReference type="Gene3D" id="3.40.30.10">
    <property type="entry name" value="Glutaredoxin"/>
    <property type="match status" value="1"/>
</dbReference>